<dbReference type="Proteomes" id="UP001597417">
    <property type="component" value="Unassembled WGS sequence"/>
</dbReference>
<evidence type="ECO:0000256" key="1">
    <source>
        <dbReference type="ARBA" id="ARBA00023002"/>
    </source>
</evidence>
<organism evidence="3 4">
    <name type="scientific">Amycolatopsis pigmentata</name>
    <dbReference type="NCBI Taxonomy" id="450801"/>
    <lineage>
        <taxon>Bacteria</taxon>
        <taxon>Bacillati</taxon>
        <taxon>Actinomycetota</taxon>
        <taxon>Actinomycetes</taxon>
        <taxon>Pseudonocardiales</taxon>
        <taxon>Pseudonocardiaceae</taxon>
        <taxon>Amycolatopsis</taxon>
    </lineage>
</organism>
<sequence length="337" mass="35605">MSYRSRQIELASRPSGWPEPSNFRLAETEVPDPGEGRLVVRNLLMSVDPYMRGRMNEVKTYIEPYALGAPLEGGAIGEVVASRAAGLSKGDIVLHSAGWREYALLDAGSVEKVSADEAPLGAYLGVLGMTGMTAYVGVHKVAEVRAGDTVWVSGAAGAVGQIAGQLAKIGGAAQVIGSAGSAEKVALLTERLGFDAAFDYHEGRLKDQVAKAAPDGLDVYFDNVGGEHLEAAIGAANLHARFALCGASSTYNLPTASQPAPRNLVMVLQKRLRLQGLLVFDHEAIRDEFIATVAPLVRSGRLVYDETIFEGLENAPEALLAILTGKTTGKALVRIAH</sequence>
<protein>
    <submittedName>
        <fullName evidence="3">NADP-dependent oxidoreductase</fullName>
        <ecNumber evidence="3">1.-.-.-</ecNumber>
    </submittedName>
</protein>
<dbReference type="GO" id="GO:0016491">
    <property type="term" value="F:oxidoreductase activity"/>
    <property type="evidence" value="ECO:0007669"/>
    <property type="project" value="UniProtKB-KW"/>
</dbReference>
<evidence type="ECO:0000259" key="2">
    <source>
        <dbReference type="SMART" id="SM00829"/>
    </source>
</evidence>
<name>A0ABW5G3P4_9PSEU</name>
<dbReference type="CDD" id="cd05288">
    <property type="entry name" value="PGDH"/>
    <property type="match status" value="1"/>
</dbReference>
<comment type="caution">
    <text evidence="3">The sequence shown here is derived from an EMBL/GenBank/DDBJ whole genome shotgun (WGS) entry which is preliminary data.</text>
</comment>
<evidence type="ECO:0000313" key="3">
    <source>
        <dbReference type="EMBL" id="MFD2421711.1"/>
    </source>
</evidence>
<proteinExistence type="predicted"/>
<dbReference type="RefSeq" id="WP_378270453.1">
    <property type="nucleotide sequence ID" value="NZ_JBHUKR010000023.1"/>
</dbReference>
<dbReference type="SUPFAM" id="SSF51735">
    <property type="entry name" value="NAD(P)-binding Rossmann-fold domains"/>
    <property type="match status" value="1"/>
</dbReference>
<reference evidence="4" key="1">
    <citation type="journal article" date="2019" name="Int. J. Syst. Evol. Microbiol.">
        <title>The Global Catalogue of Microorganisms (GCM) 10K type strain sequencing project: providing services to taxonomists for standard genome sequencing and annotation.</title>
        <authorList>
            <consortium name="The Broad Institute Genomics Platform"/>
            <consortium name="The Broad Institute Genome Sequencing Center for Infectious Disease"/>
            <person name="Wu L."/>
            <person name="Ma J."/>
        </authorList>
    </citation>
    <scope>NUCLEOTIDE SEQUENCE [LARGE SCALE GENOMIC DNA]</scope>
    <source>
        <strain evidence="4">CGMCC 4.7645</strain>
    </source>
</reference>
<evidence type="ECO:0000313" key="4">
    <source>
        <dbReference type="Proteomes" id="UP001597417"/>
    </source>
</evidence>
<dbReference type="Gene3D" id="3.40.50.720">
    <property type="entry name" value="NAD(P)-binding Rossmann-like Domain"/>
    <property type="match status" value="1"/>
</dbReference>
<feature type="domain" description="Enoyl reductase (ER)" evidence="2">
    <location>
        <begin position="18"/>
        <end position="333"/>
    </location>
</feature>
<dbReference type="SUPFAM" id="SSF50129">
    <property type="entry name" value="GroES-like"/>
    <property type="match status" value="1"/>
</dbReference>
<dbReference type="Gene3D" id="3.90.180.10">
    <property type="entry name" value="Medium-chain alcohol dehydrogenases, catalytic domain"/>
    <property type="match status" value="1"/>
</dbReference>
<dbReference type="InterPro" id="IPR045010">
    <property type="entry name" value="MDR_fam"/>
</dbReference>
<dbReference type="SMART" id="SM00829">
    <property type="entry name" value="PKS_ER"/>
    <property type="match status" value="1"/>
</dbReference>
<dbReference type="PANTHER" id="PTHR43205:SF7">
    <property type="entry name" value="PROSTAGLANDIN REDUCTASE 1"/>
    <property type="match status" value="1"/>
</dbReference>
<accession>A0ABW5G3P4</accession>
<dbReference type="InterPro" id="IPR020843">
    <property type="entry name" value="ER"/>
</dbReference>
<dbReference type="Pfam" id="PF16884">
    <property type="entry name" value="ADH_N_2"/>
    <property type="match status" value="1"/>
</dbReference>
<dbReference type="InterPro" id="IPR041694">
    <property type="entry name" value="ADH_N_2"/>
</dbReference>
<dbReference type="EMBL" id="JBHUKR010000023">
    <property type="protein sequence ID" value="MFD2421711.1"/>
    <property type="molecule type" value="Genomic_DNA"/>
</dbReference>
<gene>
    <name evidence="3" type="ORF">ACFSXZ_35805</name>
</gene>
<keyword evidence="1 3" id="KW-0560">Oxidoreductase</keyword>
<dbReference type="InterPro" id="IPR011032">
    <property type="entry name" value="GroES-like_sf"/>
</dbReference>
<dbReference type="Pfam" id="PF00107">
    <property type="entry name" value="ADH_zinc_N"/>
    <property type="match status" value="1"/>
</dbReference>
<dbReference type="EC" id="1.-.-.-" evidence="3"/>
<keyword evidence="4" id="KW-1185">Reference proteome</keyword>
<dbReference type="InterPro" id="IPR036291">
    <property type="entry name" value="NAD(P)-bd_dom_sf"/>
</dbReference>
<dbReference type="PANTHER" id="PTHR43205">
    <property type="entry name" value="PROSTAGLANDIN REDUCTASE"/>
    <property type="match status" value="1"/>
</dbReference>
<dbReference type="InterPro" id="IPR013149">
    <property type="entry name" value="ADH-like_C"/>
</dbReference>